<dbReference type="SMART" id="SM00175">
    <property type="entry name" value="RAB"/>
    <property type="match status" value="1"/>
</dbReference>
<accession>A0A6A6WQZ5</accession>
<dbReference type="SMART" id="SM00173">
    <property type="entry name" value="RAS"/>
    <property type="match status" value="1"/>
</dbReference>
<evidence type="ECO:0000313" key="5">
    <source>
        <dbReference type="Proteomes" id="UP000799757"/>
    </source>
</evidence>
<reference evidence="4" key="1">
    <citation type="journal article" date="2020" name="Stud. Mycol.">
        <title>101 Dothideomycetes genomes: a test case for predicting lifestyles and emergence of pathogens.</title>
        <authorList>
            <person name="Haridas S."/>
            <person name="Albert R."/>
            <person name="Binder M."/>
            <person name="Bloem J."/>
            <person name="Labutti K."/>
            <person name="Salamov A."/>
            <person name="Andreopoulos B."/>
            <person name="Baker S."/>
            <person name="Barry K."/>
            <person name="Bills G."/>
            <person name="Bluhm B."/>
            <person name="Cannon C."/>
            <person name="Castanera R."/>
            <person name="Culley D."/>
            <person name="Daum C."/>
            <person name="Ezra D."/>
            <person name="Gonzalez J."/>
            <person name="Henrissat B."/>
            <person name="Kuo A."/>
            <person name="Liang C."/>
            <person name="Lipzen A."/>
            <person name="Lutzoni F."/>
            <person name="Magnuson J."/>
            <person name="Mondo S."/>
            <person name="Nolan M."/>
            <person name="Ohm R."/>
            <person name="Pangilinan J."/>
            <person name="Park H.-J."/>
            <person name="Ramirez L."/>
            <person name="Alfaro M."/>
            <person name="Sun H."/>
            <person name="Tritt A."/>
            <person name="Yoshinaga Y."/>
            <person name="Zwiers L.-H."/>
            <person name="Turgeon B."/>
            <person name="Goodwin S."/>
            <person name="Spatafora J."/>
            <person name="Crous P."/>
            <person name="Grigoriev I."/>
        </authorList>
    </citation>
    <scope>NUCLEOTIDE SEQUENCE</scope>
    <source>
        <strain evidence="4">CBS 109.77</strain>
    </source>
</reference>
<keyword evidence="5" id="KW-1185">Reference proteome</keyword>
<evidence type="ECO:0000256" key="2">
    <source>
        <dbReference type="ARBA" id="ARBA00023134"/>
    </source>
</evidence>
<proteinExistence type="predicted"/>
<name>A0A6A6WQZ5_9PLEO</name>
<dbReference type="InterPro" id="IPR001806">
    <property type="entry name" value="Small_GTPase"/>
</dbReference>
<dbReference type="InterPro" id="IPR020849">
    <property type="entry name" value="Small_GTPase_Ras-type"/>
</dbReference>
<dbReference type="InterPro" id="IPR005225">
    <property type="entry name" value="Small_GTP-bd"/>
</dbReference>
<dbReference type="SMART" id="SM00174">
    <property type="entry name" value="RHO"/>
    <property type="match status" value="1"/>
</dbReference>
<dbReference type="PROSITE" id="PS51421">
    <property type="entry name" value="RAS"/>
    <property type="match status" value="1"/>
</dbReference>
<evidence type="ECO:0000256" key="3">
    <source>
        <dbReference type="SAM" id="MobiDB-lite"/>
    </source>
</evidence>
<dbReference type="Gene3D" id="3.40.50.300">
    <property type="entry name" value="P-loop containing nucleotide triphosphate hydrolases"/>
    <property type="match status" value="1"/>
</dbReference>
<evidence type="ECO:0000256" key="1">
    <source>
        <dbReference type="ARBA" id="ARBA00022741"/>
    </source>
</evidence>
<feature type="region of interest" description="Disordered" evidence="3">
    <location>
        <begin position="180"/>
        <end position="199"/>
    </location>
</feature>
<dbReference type="PANTHER" id="PTHR24070">
    <property type="entry name" value="RAS, DI-RAS, AND RHEB FAMILY MEMBERS OF SMALL GTPASE SUPERFAMILY"/>
    <property type="match status" value="1"/>
</dbReference>
<dbReference type="AlphaFoldDB" id="A0A6A6WQZ5"/>
<sequence length="242" mass="27224">MASKTLKEYKVVVAGAGGAGKSCFIIKFVTGVYTGAYDPTIEDAYRKVYTVDNEVVLFDILDTAGQEEYSAMREQYMRTCEGMIIMYDITNRISLDLIHVLQQQLLRVKDTDYFPMLIVGHKSDEHGDRKVSTQEGMVIASQIGCGFLEASAKNGVNVERAFFDIVREIRKYNQKKSPIRTRITGEHGSSSSCPRRSRRSCQGLATSRSSCRCSMRNVRHSLGCRLLKRAYQSRSDALREGC</sequence>
<dbReference type="GO" id="GO:0003924">
    <property type="term" value="F:GTPase activity"/>
    <property type="evidence" value="ECO:0007669"/>
    <property type="project" value="InterPro"/>
</dbReference>
<dbReference type="NCBIfam" id="TIGR00231">
    <property type="entry name" value="small_GTP"/>
    <property type="match status" value="1"/>
</dbReference>
<protein>
    <submittedName>
        <fullName evidence="4">Ras-domain-containing protein</fullName>
    </submittedName>
</protein>
<gene>
    <name evidence="4" type="ORF">K505DRAFT_354432</name>
</gene>
<dbReference type="SMART" id="SM00176">
    <property type="entry name" value="RAN"/>
    <property type="match status" value="1"/>
</dbReference>
<keyword evidence="2" id="KW-0342">GTP-binding</keyword>
<dbReference type="FunFam" id="3.40.50.300:FF:001423">
    <property type="entry name" value="Ras family GTPase"/>
    <property type="match status" value="1"/>
</dbReference>
<dbReference type="GO" id="GO:0005525">
    <property type="term" value="F:GTP binding"/>
    <property type="evidence" value="ECO:0007669"/>
    <property type="project" value="UniProtKB-KW"/>
</dbReference>
<dbReference type="GO" id="GO:0016020">
    <property type="term" value="C:membrane"/>
    <property type="evidence" value="ECO:0007669"/>
    <property type="project" value="InterPro"/>
</dbReference>
<organism evidence="4 5">
    <name type="scientific">Melanomma pulvis-pyrius CBS 109.77</name>
    <dbReference type="NCBI Taxonomy" id="1314802"/>
    <lineage>
        <taxon>Eukaryota</taxon>
        <taxon>Fungi</taxon>
        <taxon>Dikarya</taxon>
        <taxon>Ascomycota</taxon>
        <taxon>Pezizomycotina</taxon>
        <taxon>Dothideomycetes</taxon>
        <taxon>Pleosporomycetidae</taxon>
        <taxon>Pleosporales</taxon>
        <taxon>Melanommataceae</taxon>
        <taxon>Melanomma</taxon>
    </lineage>
</organism>
<evidence type="ECO:0000313" key="4">
    <source>
        <dbReference type="EMBL" id="KAF2786510.1"/>
    </source>
</evidence>
<dbReference type="PRINTS" id="PR00449">
    <property type="entry name" value="RASTRNSFRMNG"/>
</dbReference>
<dbReference type="InterPro" id="IPR027417">
    <property type="entry name" value="P-loop_NTPase"/>
</dbReference>
<keyword evidence="1" id="KW-0547">Nucleotide-binding</keyword>
<dbReference type="GO" id="GO:0007165">
    <property type="term" value="P:signal transduction"/>
    <property type="evidence" value="ECO:0007669"/>
    <property type="project" value="InterPro"/>
</dbReference>
<dbReference type="EMBL" id="MU002452">
    <property type="protein sequence ID" value="KAF2786510.1"/>
    <property type="molecule type" value="Genomic_DNA"/>
</dbReference>
<dbReference type="Pfam" id="PF00071">
    <property type="entry name" value="Ras"/>
    <property type="match status" value="1"/>
</dbReference>
<dbReference type="PROSITE" id="PS51419">
    <property type="entry name" value="RAB"/>
    <property type="match status" value="1"/>
</dbReference>
<dbReference type="CDD" id="cd00876">
    <property type="entry name" value="Ras"/>
    <property type="match status" value="1"/>
</dbReference>
<dbReference type="OrthoDB" id="9989112at2759"/>
<dbReference type="SUPFAM" id="SSF52540">
    <property type="entry name" value="P-loop containing nucleoside triphosphate hydrolases"/>
    <property type="match status" value="1"/>
</dbReference>
<dbReference type="Proteomes" id="UP000799757">
    <property type="component" value="Unassembled WGS sequence"/>
</dbReference>